<keyword evidence="5" id="KW-0547">Nucleotide-binding</keyword>
<reference evidence="15" key="3">
    <citation type="journal article" date="2020" name="Plant Biotechnol. J.">
        <title>The pomegranate (Punica granatum L.) draft genome dissects genetic divergence between soft- and hard-seeded cultivars.</title>
        <authorList>
            <person name="Luo X."/>
            <person name="Li H."/>
            <person name="Wu Z."/>
            <person name="Yao W."/>
            <person name="Zhao P."/>
            <person name="Cao D."/>
            <person name="Yu H."/>
            <person name="Li K."/>
            <person name="Poudel K."/>
            <person name="Zhao D."/>
            <person name="Zhang F."/>
            <person name="Xia X."/>
            <person name="Chen L."/>
            <person name="Wang Q."/>
            <person name="Jing D."/>
            <person name="Cao S."/>
        </authorList>
    </citation>
    <scope>NUCLEOTIDE SEQUENCE [LARGE SCALE GENOMIC DNA]</scope>
</reference>
<feature type="domain" description="Protein kinase" evidence="11">
    <location>
        <begin position="287"/>
        <end position="539"/>
    </location>
</feature>
<evidence type="ECO:0000256" key="3">
    <source>
        <dbReference type="ARBA" id="ARBA00022527"/>
    </source>
</evidence>
<keyword evidence="7" id="KW-0067">ATP-binding</keyword>
<evidence type="ECO:0000256" key="7">
    <source>
        <dbReference type="ARBA" id="ARBA00022840"/>
    </source>
</evidence>
<keyword evidence="6" id="KW-0418">Kinase</keyword>
<dbReference type="Gene3D" id="3.30.200.20">
    <property type="entry name" value="Phosphorylase Kinase, domain 1"/>
    <property type="match status" value="1"/>
</dbReference>
<dbReference type="GeneID" id="116189176"/>
<dbReference type="PANTHER" id="PTHR44329">
    <property type="entry name" value="SERINE/THREONINE-PROTEIN KINASE TNNI3K-RELATED"/>
    <property type="match status" value="1"/>
</dbReference>
<dbReference type="Gene3D" id="1.10.510.10">
    <property type="entry name" value="Transferase(Phosphotransferase) domain 1"/>
    <property type="match status" value="1"/>
</dbReference>
<evidence type="ECO:0000256" key="5">
    <source>
        <dbReference type="ARBA" id="ARBA00022741"/>
    </source>
</evidence>
<dbReference type="InterPro" id="IPR011009">
    <property type="entry name" value="Kinase-like_dom_sf"/>
</dbReference>
<dbReference type="Pfam" id="PF07714">
    <property type="entry name" value="PK_Tyr_Ser-Thr"/>
    <property type="match status" value="1"/>
</dbReference>
<dbReference type="FunFam" id="3.30.200.20:FF:000060">
    <property type="entry name" value="Serine/threonine-protein kinase isoform 1"/>
    <property type="match status" value="1"/>
</dbReference>
<evidence type="ECO:0000259" key="12">
    <source>
        <dbReference type="PROSITE" id="PS51671"/>
    </source>
</evidence>
<dbReference type="OrthoDB" id="4062651at2759"/>
<sequence length="552" mass="61723">MAAPDMDLTEGVGESSSPPRSFAVSFAGCDELTNEVYNRLLESRHSEAVGNPDLRDLLESHFSRLPPSYALDVNMDRVEDVLLHHRLLGQAKIPDNQPVFHVRFLEHMGIKADGDEDPQLTGVDSNQRPSHSEDDEAPTTPGKRNRDGAPEFEPCSKLEDLNLDVRKNAEDVNKFPKRQELTVPIHEVIFSTVDKPKLLSQLSALLSDIGLNIREAHVFSTTDGYSLDVFVVDGWQEEDTDGLNEAMVKAIERSEGSWSGSTHSQSAIEKALAARAAGDLEIDRRLLKIGEKITSGSFGDLFRGTYLGQDVAIKILRSEHINEAPAAEFAQEVEILREVEHRNVVRFIGACTKPPHLCIVTEYMPGGSLYDYLHNHHDSLKLFQLVKFALDISKGMEYLHQNNIIHRDLKTANLLMDRENVVKVADFGVARFQSRGGIMTAETGTYRWMAPEVINHQPYDQKADVFSFAIVIWELFTAKVPYGNMTPLQAALGVRQGLRPEIPKNMHPKLVELMQRCWETDPTNRPSFSEITVELENLLCEVQSSEASSSGS</sequence>
<dbReference type="PANTHER" id="PTHR44329:SF41">
    <property type="entry name" value="OS12G0163800 PROTEIN"/>
    <property type="match status" value="1"/>
</dbReference>
<reference evidence="13" key="2">
    <citation type="submission" date="2017-06" db="EMBL/GenBank/DDBJ databases">
        <title>The pomegranate genome and the genomics of punicalagin biosynthesis.</title>
        <authorList>
            <person name="Xu C."/>
        </authorList>
    </citation>
    <scope>NUCLEOTIDE SEQUENCE [LARGE SCALE GENOMIC DNA]</scope>
    <source>
        <tissue evidence="13">Fresh leaf</tissue>
    </source>
</reference>
<dbReference type="InterPro" id="IPR045865">
    <property type="entry name" value="ACT-like_dom_sf"/>
</dbReference>
<dbReference type="PRINTS" id="PR00109">
    <property type="entry name" value="TYRKINASE"/>
</dbReference>
<dbReference type="RefSeq" id="XP_031374586.1">
    <property type="nucleotide sequence ID" value="XM_031518726.1"/>
</dbReference>
<dbReference type="SUPFAM" id="SSF56112">
    <property type="entry name" value="Protein kinase-like (PK-like)"/>
    <property type="match status" value="1"/>
</dbReference>
<evidence type="ECO:0000313" key="16">
    <source>
        <dbReference type="RefSeq" id="XP_031374586.1"/>
    </source>
</evidence>
<comment type="catalytic activity">
    <reaction evidence="9">
        <text>L-seryl-[protein] + ATP = O-phospho-L-seryl-[protein] + ADP + H(+)</text>
        <dbReference type="Rhea" id="RHEA:17989"/>
        <dbReference type="Rhea" id="RHEA-COMP:9863"/>
        <dbReference type="Rhea" id="RHEA-COMP:11604"/>
        <dbReference type="ChEBI" id="CHEBI:15378"/>
        <dbReference type="ChEBI" id="CHEBI:29999"/>
        <dbReference type="ChEBI" id="CHEBI:30616"/>
        <dbReference type="ChEBI" id="CHEBI:83421"/>
        <dbReference type="ChEBI" id="CHEBI:456216"/>
        <dbReference type="EC" id="2.7.11.1"/>
    </reaction>
</comment>
<name>A0A218XW18_PUNGR</name>
<reference evidence="16" key="4">
    <citation type="submission" date="2025-04" db="UniProtKB">
        <authorList>
            <consortium name="RefSeq"/>
        </authorList>
    </citation>
    <scope>IDENTIFICATION</scope>
    <source>
        <tissue evidence="16">Leaf</tissue>
    </source>
</reference>
<dbReference type="PROSITE" id="PS51671">
    <property type="entry name" value="ACT"/>
    <property type="match status" value="1"/>
</dbReference>
<evidence type="ECO:0000256" key="8">
    <source>
        <dbReference type="ARBA" id="ARBA00047899"/>
    </source>
</evidence>
<feature type="domain" description="ACT" evidence="12">
    <location>
        <begin position="187"/>
        <end position="265"/>
    </location>
</feature>
<evidence type="ECO:0000256" key="2">
    <source>
        <dbReference type="ARBA" id="ARBA00012513"/>
    </source>
</evidence>
<dbReference type="SMART" id="SM00220">
    <property type="entry name" value="S_TKc"/>
    <property type="match status" value="1"/>
</dbReference>
<dbReference type="Proteomes" id="UP000197138">
    <property type="component" value="Unassembled WGS sequence"/>
</dbReference>
<dbReference type="SUPFAM" id="SSF55021">
    <property type="entry name" value="ACT-like"/>
    <property type="match status" value="1"/>
</dbReference>
<dbReference type="InterPro" id="IPR002912">
    <property type="entry name" value="ACT_dom"/>
</dbReference>
<keyword evidence="4" id="KW-0808">Transferase</keyword>
<evidence type="ECO:0000259" key="11">
    <source>
        <dbReference type="PROSITE" id="PS50011"/>
    </source>
</evidence>
<evidence type="ECO:0000256" key="1">
    <source>
        <dbReference type="ARBA" id="ARBA00010507"/>
    </source>
</evidence>
<dbReference type="InterPro" id="IPR051681">
    <property type="entry name" value="Ser/Thr_Kinases-Pseudokinases"/>
</dbReference>
<dbReference type="InterPro" id="IPR001245">
    <property type="entry name" value="Ser-Thr/Tyr_kinase_cat_dom"/>
</dbReference>
<dbReference type="EC" id="2.7.11.1" evidence="2"/>
<comment type="similarity">
    <text evidence="1">Belongs to the protein kinase superfamily. TKL Ser/Thr protein kinase family. RAF subfamily.</text>
</comment>
<comment type="catalytic activity">
    <reaction evidence="8">
        <text>L-threonyl-[protein] + ATP = O-phospho-L-threonyl-[protein] + ADP + H(+)</text>
        <dbReference type="Rhea" id="RHEA:46608"/>
        <dbReference type="Rhea" id="RHEA-COMP:11060"/>
        <dbReference type="Rhea" id="RHEA-COMP:11605"/>
        <dbReference type="ChEBI" id="CHEBI:15378"/>
        <dbReference type="ChEBI" id="CHEBI:30013"/>
        <dbReference type="ChEBI" id="CHEBI:30616"/>
        <dbReference type="ChEBI" id="CHEBI:61977"/>
        <dbReference type="ChEBI" id="CHEBI:456216"/>
        <dbReference type="EC" id="2.7.11.1"/>
    </reaction>
</comment>
<organism evidence="13 14">
    <name type="scientific">Punica granatum</name>
    <name type="common">Pomegranate</name>
    <dbReference type="NCBI Taxonomy" id="22663"/>
    <lineage>
        <taxon>Eukaryota</taxon>
        <taxon>Viridiplantae</taxon>
        <taxon>Streptophyta</taxon>
        <taxon>Embryophyta</taxon>
        <taxon>Tracheophyta</taxon>
        <taxon>Spermatophyta</taxon>
        <taxon>Magnoliopsida</taxon>
        <taxon>eudicotyledons</taxon>
        <taxon>Gunneridae</taxon>
        <taxon>Pentapetalae</taxon>
        <taxon>rosids</taxon>
        <taxon>malvids</taxon>
        <taxon>Myrtales</taxon>
        <taxon>Lythraceae</taxon>
        <taxon>Punica</taxon>
    </lineage>
</organism>
<feature type="compositionally biased region" description="Basic and acidic residues" evidence="10">
    <location>
        <begin position="144"/>
        <end position="156"/>
    </location>
</feature>
<dbReference type="GO" id="GO:0004674">
    <property type="term" value="F:protein serine/threonine kinase activity"/>
    <property type="evidence" value="ECO:0007669"/>
    <property type="project" value="UniProtKB-KW"/>
</dbReference>
<evidence type="ECO:0000256" key="6">
    <source>
        <dbReference type="ARBA" id="ARBA00022777"/>
    </source>
</evidence>
<evidence type="ECO:0000256" key="9">
    <source>
        <dbReference type="ARBA" id="ARBA00048679"/>
    </source>
</evidence>
<dbReference type="CDD" id="cd13999">
    <property type="entry name" value="STKc_MAP3K-like"/>
    <property type="match status" value="1"/>
</dbReference>
<dbReference type="Proteomes" id="UP000515151">
    <property type="component" value="Chromosome 8"/>
</dbReference>
<feature type="region of interest" description="Disordered" evidence="10">
    <location>
        <begin position="1"/>
        <end position="20"/>
    </location>
</feature>
<dbReference type="EMBL" id="MTKT01000773">
    <property type="protein sequence ID" value="OWM88988.1"/>
    <property type="molecule type" value="Genomic_DNA"/>
</dbReference>
<dbReference type="InterPro" id="IPR008271">
    <property type="entry name" value="Ser/Thr_kinase_AS"/>
</dbReference>
<keyword evidence="3" id="KW-0723">Serine/threonine-protein kinase</keyword>
<dbReference type="PROSITE" id="PS50011">
    <property type="entry name" value="PROTEIN_KINASE_DOM"/>
    <property type="match status" value="1"/>
</dbReference>
<feature type="region of interest" description="Disordered" evidence="10">
    <location>
        <begin position="113"/>
        <end position="156"/>
    </location>
</feature>
<evidence type="ECO:0000313" key="13">
    <source>
        <dbReference type="EMBL" id="OWM88988.1"/>
    </source>
</evidence>
<keyword evidence="15" id="KW-1185">Reference proteome</keyword>
<accession>A0A218XW18</accession>
<evidence type="ECO:0000313" key="14">
    <source>
        <dbReference type="Proteomes" id="UP000197138"/>
    </source>
</evidence>
<reference evidence="14" key="1">
    <citation type="journal article" date="2017" name="Plant J.">
        <title>The pomegranate (Punica granatum L.) genome and the genomics of punicalagin biosynthesis.</title>
        <authorList>
            <person name="Qin G."/>
            <person name="Xu C."/>
            <person name="Ming R."/>
            <person name="Tang H."/>
            <person name="Guyot R."/>
            <person name="Kramer E.M."/>
            <person name="Hu Y."/>
            <person name="Yi X."/>
            <person name="Qi Y."/>
            <person name="Xu X."/>
            <person name="Gao Z."/>
            <person name="Pan H."/>
            <person name="Jian J."/>
            <person name="Tian Y."/>
            <person name="Yue Z."/>
            <person name="Xu Y."/>
        </authorList>
    </citation>
    <scope>NUCLEOTIDE SEQUENCE [LARGE SCALE GENOMIC DNA]</scope>
    <source>
        <strain evidence="14">cv. Dabenzi</strain>
    </source>
</reference>
<evidence type="ECO:0000256" key="10">
    <source>
        <dbReference type="SAM" id="MobiDB-lite"/>
    </source>
</evidence>
<evidence type="ECO:0000313" key="15">
    <source>
        <dbReference type="Proteomes" id="UP000515151"/>
    </source>
</evidence>
<dbReference type="AlphaFoldDB" id="A0A218XW18"/>
<dbReference type="InterPro" id="IPR000719">
    <property type="entry name" value="Prot_kinase_dom"/>
</dbReference>
<dbReference type="GO" id="GO:0005524">
    <property type="term" value="F:ATP binding"/>
    <property type="evidence" value="ECO:0007669"/>
    <property type="project" value="UniProtKB-KW"/>
</dbReference>
<dbReference type="PROSITE" id="PS00108">
    <property type="entry name" value="PROTEIN_KINASE_ST"/>
    <property type="match status" value="1"/>
</dbReference>
<evidence type="ECO:0000256" key="4">
    <source>
        <dbReference type="ARBA" id="ARBA00022679"/>
    </source>
</evidence>
<protein>
    <recommendedName>
        <fullName evidence="2">non-specific serine/threonine protein kinase</fullName>
        <ecNumber evidence="2">2.7.11.1</ecNumber>
    </recommendedName>
</protein>
<proteinExistence type="inferred from homology"/>
<gene>
    <name evidence="16" type="primary">LOC116189176</name>
    <name evidence="13" type="ORF">CDL15_Pgr024006</name>
</gene>